<feature type="transmembrane region" description="Helical" evidence="1">
    <location>
        <begin position="129"/>
        <end position="154"/>
    </location>
</feature>
<evidence type="ECO:0008006" key="4">
    <source>
        <dbReference type="Google" id="ProtNLM"/>
    </source>
</evidence>
<feature type="transmembrane region" description="Helical" evidence="1">
    <location>
        <begin position="18"/>
        <end position="36"/>
    </location>
</feature>
<feature type="transmembrane region" description="Helical" evidence="1">
    <location>
        <begin position="76"/>
        <end position="93"/>
    </location>
</feature>
<gene>
    <name evidence="2" type="ORF">WCY31_06600</name>
</gene>
<protein>
    <recommendedName>
        <fullName evidence="4">DUF4386 domain-containing protein</fullName>
    </recommendedName>
</protein>
<sequence>MRFTLVKDLRSDALMRPLLNGLLLFAGTFLVADAFLKRDHIGLDRDTLSATLYGNEAEFIDPVSEHFVLELLHSDIFFMMMTLLILSAVYARLCPFKRIAAVVINIAMIAAAADIVLFALAYYKGEAYLLPWLGAFWLWHGTALFMASASLLYLNVLKKP</sequence>
<reference evidence="2 3" key="1">
    <citation type="submission" date="2024-03" db="EMBL/GenBank/DDBJ databases">
        <title>Sulfurimonas sp. HSL3-1.</title>
        <authorList>
            <person name="Wang S."/>
        </authorList>
    </citation>
    <scope>NUCLEOTIDE SEQUENCE [LARGE SCALE GENOMIC DNA]</scope>
    <source>
        <strain evidence="2 3">HSL3-1</strain>
    </source>
</reference>
<feature type="transmembrane region" description="Helical" evidence="1">
    <location>
        <begin position="100"/>
        <end position="123"/>
    </location>
</feature>
<accession>A0ABZ3H5W2</accession>
<evidence type="ECO:0000256" key="1">
    <source>
        <dbReference type="SAM" id="Phobius"/>
    </source>
</evidence>
<name>A0ABZ3H5W2_9BACT</name>
<evidence type="ECO:0000313" key="2">
    <source>
        <dbReference type="EMBL" id="XAU13923.1"/>
    </source>
</evidence>
<dbReference type="RefSeq" id="WP_345971726.1">
    <property type="nucleotide sequence ID" value="NZ_CP147920.1"/>
</dbReference>
<evidence type="ECO:0000313" key="3">
    <source>
        <dbReference type="Proteomes" id="UP001447842"/>
    </source>
</evidence>
<organism evidence="2 3">
    <name type="scientific">Sulfurimonas diazotrophicus</name>
    <dbReference type="NCBI Taxonomy" id="3131939"/>
    <lineage>
        <taxon>Bacteria</taxon>
        <taxon>Pseudomonadati</taxon>
        <taxon>Campylobacterota</taxon>
        <taxon>Epsilonproteobacteria</taxon>
        <taxon>Campylobacterales</taxon>
        <taxon>Sulfurimonadaceae</taxon>
        <taxon>Sulfurimonas</taxon>
    </lineage>
</organism>
<dbReference type="EMBL" id="CP147920">
    <property type="protein sequence ID" value="XAU13923.1"/>
    <property type="molecule type" value="Genomic_DNA"/>
</dbReference>
<keyword evidence="1" id="KW-0812">Transmembrane</keyword>
<keyword evidence="3" id="KW-1185">Reference proteome</keyword>
<dbReference type="Proteomes" id="UP001447842">
    <property type="component" value="Chromosome"/>
</dbReference>
<keyword evidence="1" id="KW-1133">Transmembrane helix</keyword>
<keyword evidence="1" id="KW-0472">Membrane</keyword>
<proteinExistence type="predicted"/>